<keyword evidence="4" id="KW-1185">Reference proteome</keyword>
<organism evidence="3 4">
    <name type="scientific">Penicillium subrubescens</name>
    <dbReference type="NCBI Taxonomy" id="1316194"/>
    <lineage>
        <taxon>Eukaryota</taxon>
        <taxon>Fungi</taxon>
        <taxon>Dikarya</taxon>
        <taxon>Ascomycota</taxon>
        <taxon>Pezizomycotina</taxon>
        <taxon>Eurotiomycetes</taxon>
        <taxon>Eurotiomycetidae</taxon>
        <taxon>Eurotiales</taxon>
        <taxon>Aspergillaceae</taxon>
        <taxon>Penicillium</taxon>
    </lineage>
</organism>
<proteinExistence type="predicted"/>
<feature type="compositionally biased region" description="Polar residues" evidence="1">
    <location>
        <begin position="71"/>
        <end position="82"/>
    </location>
</feature>
<evidence type="ECO:0000313" key="3">
    <source>
        <dbReference type="EMBL" id="OKP09946.1"/>
    </source>
</evidence>
<evidence type="ECO:0000256" key="2">
    <source>
        <dbReference type="SAM" id="Phobius"/>
    </source>
</evidence>
<dbReference type="OrthoDB" id="4324849at2759"/>
<keyword evidence="2" id="KW-1133">Transmembrane helix</keyword>
<evidence type="ECO:0000313" key="4">
    <source>
        <dbReference type="Proteomes" id="UP000186955"/>
    </source>
</evidence>
<gene>
    <name evidence="3" type="ORF">PENSUB_4658</name>
</gene>
<name>A0A1Q5UBU1_9EURO</name>
<keyword evidence="2" id="KW-0812">Transmembrane</keyword>
<keyword evidence="2" id="KW-0472">Membrane</keyword>
<reference evidence="3 4" key="1">
    <citation type="submission" date="2016-10" db="EMBL/GenBank/DDBJ databases">
        <title>Genome sequence of the ascomycete fungus Penicillium subrubescens.</title>
        <authorList>
            <person name="De Vries R.P."/>
            <person name="Peng M."/>
            <person name="Dilokpimol A."/>
            <person name="Hilden K."/>
            <person name="Makela M.R."/>
            <person name="Grigoriev I."/>
            <person name="Riley R."/>
            <person name="Granchi Z."/>
        </authorList>
    </citation>
    <scope>NUCLEOTIDE SEQUENCE [LARGE SCALE GENOMIC DNA]</scope>
    <source>
        <strain evidence="3 4">CBS 132785</strain>
    </source>
</reference>
<feature type="transmembrane region" description="Helical" evidence="2">
    <location>
        <begin position="12"/>
        <end position="34"/>
    </location>
</feature>
<dbReference type="EMBL" id="MNBE01000424">
    <property type="protein sequence ID" value="OKP09946.1"/>
    <property type="molecule type" value="Genomic_DNA"/>
</dbReference>
<protein>
    <submittedName>
        <fullName evidence="3">Uncharacterized protein</fullName>
    </submittedName>
</protein>
<dbReference type="AlphaFoldDB" id="A0A1Q5UBU1"/>
<evidence type="ECO:0000256" key="1">
    <source>
        <dbReference type="SAM" id="MobiDB-lite"/>
    </source>
</evidence>
<feature type="region of interest" description="Disordered" evidence="1">
    <location>
        <begin position="61"/>
        <end position="96"/>
    </location>
</feature>
<sequence length="96" mass="10824">MTNSLSLDFKSSALLISLVLVPIVILFVAVAVALSCSEHCSYRVTRPAWLERLLRQRRGYRKKNRSDLEGGNNTQGTESSESPLEYQEPVQSREQV</sequence>
<dbReference type="Proteomes" id="UP000186955">
    <property type="component" value="Unassembled WGS sequence"/>
</dbReference>
<comment type="caution">
    <text evidence="3">The sequence shown here is derived from an EMBL/GenBank/DDBJ whole genome shotgun (WGS) entry which is preliminary data.</text>
</comment>
<accession>A0A1Q5UBU1</accession>